<dbReference type="Pfam" id="PF00001">
    <property type="entry name" value="7tm_1"/>
    <property type="match status" value="1"/>
</dbReference>
<feature type="transmembrane region" description="Helical" evidence="11">
    <location>
        <begin position="56"/>
        <end position="77"/>
    </location>
</feature>
<dbReference type="Proteomes" id="UP000829720">
    <property type="component" value="Unassembled WGS sequence"/>
</dbReference>
<dbReference type="PANTHER" id="PTHR24233">
    <property type="entry name" value="P2Y PURINOCEPTOR-RELATED G-PROTEIN COUPLED RECEPTOR"/>
    <property type="match status" value="1"/>
</dbReference>
<proteinExistence type="inferred from homology"/>
<keyword evidence="6 11" id="KW-0472">Membrane</keyword>
<feature type="transmembrane region" description="Helical" evidence="11">
    <location>
        <begin position="185"/>
        <end position="209"/>
    </location>
</feature>
<protein>
    <recommendedName>
        <fullName evidence="12">G-protein coupled receptors family 1 profile domain-containing protein</fullName>
    </recommendedName>
</protein>
<accession>A0A8T3D8W7</accession>
<dbReference type="PRINTS" id="PR01157">
    <property type="entry name" value="P2YPURNOCPTR"/>
</dbReference>
<dbReference type="SUPFAM" id="SSF81321">
    <property type="entry name" value="Family A G protein-coupled receptor-like"/>
    <property type="match status" value="1"/>
</dbReference>
<evidence type="ECO:0000256" key="4">
    <source>
        <dbReference type="ARBA" id="ARBA00022989"/>
    </source>
</evidence>
<reference evidence="13" key="1">
    <citation type="submission" date="2021-01" db="EMBL/GenBank/DDBJ databases">
        <authorList>
            <person name="Zahm M."/>
            <person name="Roques C."/>
            <person name="Cabau C."/>
            <person name="Klopp C."/>
            <person name="Donnadieu C."/>
            <person name="Jouanno E."/>
            <person name="Lampietro C."/>
            <person name="Louis A."/>
            <person name="Herpin A."/>
            <person name="Echchiki A."/>
            <person name="Berthelot C."/>
            <person name="Parey E."/>
            <person name="Roest-Crollius H."/>
            <person name="Braasch I."/>
            <person name="Postlethwait J."/>
            <person name="Bobe J."/>
            <person name="Montfort J."/>
            <person name="Bouchez O."/>
            <person name="Begum T."/>
            <person name="Mejri S."/>
            <person name="Adams A."/>
            <person name="Chen W.-J."/>
            <person name="Guiguen Y."/>
        </authorList>
    </citation>
    <scope>NUCLEOTIDE SEQUENCE</scope>
    <source>
        <tissue evidence="13">Blood</tissue>
    </source>
</reference>
<keyword evidence="5 10" id="KW-0297">G-protein coupled receptor</keyword>
<evidence type="ECO:0000256" key="1">
    <source>
        <dbReference type="ARBA" id="ARBA00004651"/>
    </source>
</evidence>
<keyword evidence="7" id="KW-1015">Disulfide bond</keyword>
<evidence type="ECO:0000313" key="13">
    <source>
        <dbReference type="EMBL" id="KAI1893873.1"/>
    </source>
</evidence>
<evidence type="ECO:0000256" key="9">
    <source>
        <dbReference type="ARBA" id="ARBA00023224"/>
    </source>
</evidence>
<dbReference type="GO" id="GO:0005886">
    <property type="term" value="C:plasma membrane"/>
    <property type="evidence" value="ECO:0007669"/>
    <property type="project" value="UniProtKB-SubCell"/>
</dbReference>
<dbReference type="GO" id="GO:0045028">
    <property type="term" value="F:G protein-coupled purinergic nucleotide receptor activity"/>
    <property type="evidence" value="ECO:0007669"/>
    <property type="project" value="InterPro"/>
</dbReference>
<evidence type="ECO:0000256" key="8">
    <source>
        <dbReference type="ARBA" id="ARBA00023170"/>
    </source>
</evidence>
<name>A0A8T3D8W7_9TELE</name>
<sequence>MMENNTASPVNCNIDERIANIAIPILYFLLFFPGLLLNILAGWISLKLPEKSTFKVYLKNLIASDLLMTLTFPLMAASGLQDAPMGLREFSCRYSTVLFYMSMYISILLMGLISLDRFFKIVMSPRRFFLQNLTFSRALSTSVWVIMFCSMALPTMILTNKKATSTGSEYCATQKSESGRKLHKAVTAACLVLFSIVSALILVSYICITKRVLQSYRDSKSSNENVPKKTKARVFIILAVFLICFVPYHVTRIPYTLVPTDVCKKAAFRVAKELLLWLSSTNVCLDPLIYIFLSKSFRERLIEMGICGRAFHMLNPSNSEMTSV</sequence>
<feature type="transmembrane region" description="Helical" evidence="11">
    <location>
        <begin position="25"/>
        <end position="44"/>
    </location>
</feature>
<evidence type="ECO:0000256" key="11">
    <source>
        <dbReference type="SAM" id="Phobius"/>
    </source>
</evidence>
<dbReference type="InterPro" id="IPR017452">
    <property type="entry name" value="GPCR_Rhodpsn_7TM"/>
</dbReference>
<evidence type="ECO:0000256" key="10">
    <source>
        <dbReference type="RuleBase" id="RU000688"/>
    </source>
</evidence>
<comment type="subcellular location">
    <subcellularLocation>
        <location evidence="1">Cell membrane</location>
        <topology evidence="1">Multi-pass membrane protein</topology>
    </subcellularLocation>
</comment>
<organism evidence="13 14">
    <name type="scientific">Albula goreensis</name>
    <dbReference type="NCBI Taxonomy" id="1534307"/>
    <lineage>
        <taxon>Eukaryota</taxon>
        <taxon>Metazoa</taxon>
        <taxon>Chordata</taxon>
        <taxon>Craniata</taxon>
        <taxon>Vertebrata</taxon>
        <taxon>Euteleostomi</taxon>
        <taxon>Actinopterygii</taxon>
        <taxon>Neopterygii</taxon>
        <taxon>Teleostei</taxon>
        <taxon>Albuliformes</taxon>
        <taxon>Albulidae</taxon>
        <taxon>Albula</taxon>
    </lineage>
</organism>
<evidence type="ECO:0000256" key="2">
    <source>
        <dbReference type="ARBA" id="ARBA00022475"/>
    </source>
</evidence>
<dbReference type="PRINTS" id="PR00237">
    <property type="entry name" value="GPCRRHODOPSN"/>
</dbReference>
<feature type="transmembrane region" description="Helical" evidence="11">
    <location>
        <begin position="230"/>
        <end position="250"/>
    </location>
</feature>
<keyword evidence="2" id="KW-1003">Cell membrane</keyword>
<dbReference type="Gene3D" id="1.20.1070.10">
    <property type="entry name" value="Rhodopsin 7-helix transmembrane proteins"/>
    <property type="match status" value="1"/>
</dbReference>
<keyword evidence="8 10" id="KW-0675">Receptor</keyword>
<feature type="domain" description="G-protein coupled receptors family 1 profile" evidence="12">
    <location>
        <begin position="34"/>
        <end position="290"/>
    </location>
</feature>
<dbReference type="InterPro" id="IPR008109">
    <property type="entry name" value="P2Y13_rcpt"/>
</dbReference>
<evidence type="ECO:0000313" key="14">
    <source>
        <dbReference type="Proteomes" id="UP000829720"/>
    </source>
</evidence>
<dbReference type="OrthoDB" id="6163051at2759"/>
<comment type="caution">
    <text evidence="13">The sequence shown here is derived from an EMBL/GenBank/DDBJ whole genome shotgun (WGS) entry which is preliminary data.</text>
</comment>
<evidence type="ECO:0000256" key="5">
    <source>
        <dbReference type="ARBA" id="ARBA00023040"/>
    </source>
</evidence>
<keyword evidence="14" id="KW-1185">Reference proteome</keyword>
<evidence type="ECO:0000256" key="3">
    <source>
        <dbReference type="ARBA" id="ARBA00022692"/>
    </source>
</evidence>
<feature type="transmembrane region" description="Helical" evidence="11">
    <location>
        <begin position="135"/>
        <end position="157"/>
    </location>
</feature>
<evidence type="ECO:0000256" key="6">
    <source>
        <dbReference type="ARBA" id="ARBA00023136"/>
    </source>
</evidence>
<feature type="transmembrane region" description="Helical" evidence="11">
    <location>
        <begin position="274"/>
        <end position="293"/>
    </location>
</feature>
<dbReference type="PRINTS" id="PR01735">
    <property type="entry name" value="P2Y13PRNCPTR"/>
</dbReference>
<dbReference type="AlphaFoldDB" id="A0A8T3D8W7"/>
<keyword evidence="9 10" id="KW-0807">Transducer</keyword>
<evidence type="ECO:0000256" key="7">
    <source>
        <dbReference type="ARBA" id="ARBA00023157"/>
    </source>
</evidence>
<dbReference type="EMBL" id="JAERUA010000011">
    <property type="protein sequence ID" value="KAI1893873.1"/>
    <property type="molecule type" value="Genomic_DNA"/>
</dbReference>
<comment type="similarity">
    <text evidence="10">Belongs to the G-protein coupled receptor 1 family.</text>
</comment>
<feature type="transmembrane region" description="Helical" evidence="11">
    <location>
        <begin position="97"/>
        <end position="115"/>
    </location>
</feature>
<evidence type="ECO:0000259" key="12">
    <source>
        <dbReference type="PROSITE" id="PS50262"/>
    </source>
</evidence>
<keyword evidence="3 10" id="KW-0812">Transmembrane</keyword>
<dbReference type="PROSITE" id="PS50262">
    <property type="entry name" value="G_PROTEIN_RECEP_F1_2"/>
    <property type="match status" value="1"/>
</dbReference>
<dbReference type="PANTHER" id="PTHR24233:SF10">
    <property type="entry name" value="P2Y PURINOCEPTOR 13"/>
    <property type="match status" value="1"/>
</dbReference>
<keyword evidence="4 11" id="KW-1133">Transmembrane helix</keyword>
<dbReference type="InterPro" id="IPR000276">
    <property type="entry name" value="GPCR_Rhodpsn"/>
</dbReference>
<dbReference type="PROSITE" id="PS00237">
    <property type="entry name" value="G_PROTEIN_RECEP_F1_1"/>
    <property type="match status" value="1"/>
</dbReference>
<gene>
    <name evidence="13" type="ORF">AGOR_G00128140</name>
</gene>